<proteinExistence type="predicted"/>
<sequence>MSCVAGNSCPSRHLPFFAQDGNASPQVMRRHRRHAREMPSYQPWRTSLVEAASQMDVHGR</sequence>
<evidence type="ECO:0000256" key="1">
    <source>
        <dbReference type="SAM" id="MobiDB-lite"/>
    </source>
</evidence>
<evidence type="ECO:0000313" key="3">
    <source>
        <dbReference type="Proteomes" id="UP001153050"/>
    </source>
</evidence>
<feature type="region of interest" description="Disordered" evidence="1">
    <location>
        <begin position="1"/>
        <end position="41"/>
    </location>
</feature>
<evidence type="ECO:0000313" key="2">
    <source>
        <dbReference type="EMBL" id="CAH2398111.1"/>
    </source>
</evidence>
<reference evidence="2 3" key="1">
    <citation type="submission" date="2022-03" db="EMBL/GenBank/DDBJ databases">
        <authorList>
            <person name="Brunel B."/>
        </authorList>
    </citation>
    <scope>NUCLEOTIDE SEQUENCE [LARGE SCALE GENOMIC DNA]</scope>
    <source>
        <strain evidence="2">STM5069sample</strain>
    </source>
</reference>
<dbReference type="Proteomes" id="UP001153050">
    <property type="component" value="Unassembled WGS sequence"/>
</dbReference>
<protein>
    <submittedName>
        <fullName evidence="2">Uncharacterized protein</fullName>
    </submittedName>
</protein>
<gene>
    <name evidence="2" type="ORF">MES5069_190075</name>
</gene>
<keyword evidence="3" id="KW-1185">Reference proteome</keyword>
<accession>A0ABN8JK91</accession>
<name>A0ABN8JK91_9HYPH</name>
<comment type="caution">
    <text evidence="2">The sequence shown here is derived from an EMBL/GenBank/DDBJ whole genome shotgun (WGS) entry which is preliminary data.</text>
</comment>
<dbReference type="EMBL" id="CAKXZT010000101">
    <property type="protein sequence ID" value="CAH2398111.1"/>
    <property type="molecule type" value="Genomic_DNA"/>
</dbReference>
<organism evidence="2 3">
    <name type="scientific">Mesorhizobium escarrei</name>
    <dbReference type="NCBI Taxonomy" id="666018"/>
    <lineage>
        <taxon>Bacteria</taxon>
        <taxon>Pseudomonadati</taxon>
        <taxon>Pseudomonadota</taxon>
        <taxon>Alphaproteobacteria</taxon>
        <taxon>Hyphomicrobiales</taxon>
        <taxon>Phyllobacteriaceae</taxon>
        <taxon>Mesorhizobium</taxon>
    </lineage>
</organism>